<gene>
    <name evidence="1" type="ORF">IG3_05280</name>
</gene>
<dbReference type="AlphaFoldDB" id="J9BAJ6"/>
<accession>J9BAJ6</accession>
<name>J9BAJ6_BACCE</name>
<comment type="caution">
    <text evidence="1">The sequence shown here is derived from an EMBL/GenBank/DDBJ whole genome shotgun (WGS) entry which is preliminary data.</text>
</comment>
<evidence type="ECO:0000313" key="1">
    <source>
        <dbReference type="EMBL" id="EJV75971.1"/>
    </source>
</evidence>
<dbReference type="EMBL" id="AHDV01000044">
    <property type="protein sequence ID" value="EJV75971.1"/>
    <property type="molecule type" value="Genomic_DNA"/>
</dbReference>
<evidence type="ECO:0000313" key="2">
    <source>
        <dbReference type="Proteomes" id="UP000004136"/>
    </source>
</evidence>
<reference evidence="1 2" key="1">
    <citation type="submission" date="2012-04" db="EMBL/GenBank/DDBJ databases">
        <title>The Genome Sequence of Bacillus cereus HuA2-1.</title>
        <authorList>
            <consortium name="The Broad Institute Genome Sequencing Platform"/>
            <consortium name="The Broad Institute Genome Sequencing Center for Infectious Disease"/>
            <person name="Feldgarden M."/>
            <person name="Van der Auwera G.A."/>
            <person name="Mahillon J."/>
            <person name="Duprez V."/>
            <person name="Timmery S."/>
            <person name="Mattelet C."/>
            <person name="Dierick K."/>
            <person name="Sun M."/>
            <person name="Yu Z."/>
            <person name="Zhu L."/>
            <person name="Hu X."/>
            <person name="Shank E.B."/>
            <person name="Swiecicka I."/>
            <person name="Hansen B.M."/>
            <person name="Andrup L."/>
            <person name="Young S.K."/>
            <person name="Zeng Q."/>
            <person name="Gargeya S."/>
            <person name="Fitzgerald M."/>
            <person name="Haas B."/>
            <person name="Abouelleil A."/>
            <person name="Alvarado L."/>
            <person name="Arachchi H.M."/>
            <person name="Berlin A."/>
            <person name="Chapman S.B."/>
            <person name="Goldberg J."/>
            <person name="Griggs A."/>
            <person name="Gujja S."/>
            <person name="Hansen M."/>
            <person name="Howarth C."/>
            <person name="Imamovic A."/>
            <person name="Larimer J."/>
            <person name="McCowen C."/>
            <person name="Montmayeur A."/>
            <person name="Murphy C."/>
            <person name="Neiman D."/>
            <person name="Pearson M."/>
            <person name="Priest M."/>
            <person name="Roberts A."/>
            <person name="Saif S."/>
            <person name="Shea T."/>
            <person name="Sisk P."/>
            <person name="Sykes S."/>
            <person name="Wortman J."/>
            <person name="Nusbaum C."/>
            <person name="Birren B."/>
        </authorList>
    </citation>
    <scope>NUCLEOTIDE SEQUENCE [LARGE SCALE GENOMIC DNA]</scope>
    <source>
        <strain evidence="1 2">HuA2-1</strain>
    </source>
</reference>
<sequence length="45" mass="5592">MSLTGAFKEKEMIRLYYKKLLFYQTENRYFDQSLFKLTVFLLLFI</sequence>
<protein>
    <submittedName>
        <fullName evidence="1">Uncharacterized protein</fullName>
    </submittedName>
</protein>
<organism evidence="1 2">
    <name type="scientific">Bacillus cereus HuA2-1</name>
    <dbReference type="NCBI Taxonomy" id="1053201"/>
    <lineage>
        <taxon>Bacteria</taxon>
        <taxon>Bacillati</taxon>
        <taxon>Bacillota</taxon>
        <taxon>Bacilli</taxon>
        <taxon>Bacillales</taxon>
        <taxon>Bacillaceae</taxon>
        <taxon>Bacillus</taxon>
        <taxon>Bacillus cereus group</taxon>
    </lineage>
</organism>
<proteinExistence type="predicted"/>
<dbReference type="HOGENOM" id="CLU_3195712_0_0_9"/>
<dbReference type="Proteomes" id="UP000004136">
    <property type="component" value="Unassembled WGS sequence"/>
</dbReference>